<keyword evidence="14 18" id="KW-0520">NAD</keyword>
<dbReference type="SUPFAM" id="SSF56796">
    <property type="entry name" value="Dehydroquinate synthase-like"/>
    <property type="match status" value="1"/>
</dbReference>
<dbReference type="Gene3D" id="3.40.50.1970">
    <property type="match status" value="1"/>
</dbReference>
<dbReference type="InterPro" id="IPR016037">
    <property type="entry name" value="DHQ_synth_AroB"/>
</dbReference>
<dbReference type="GO" id="GO:0003856">
    <property type="term" value="F:3-dehydroquinate synthase activity"/>
    <property type="evidence" value="ECO:0007669"/>
    <property type="project" value="UniProtKB-UniRule"/>
</dbReference>
<evidence type="ECO:0000313" key="21">
    <source>
        <dbReference type="EMBL" id="AOH39484.1"/>
    </source>
</evidence>
<dbReference type="NCBIfam" id="TIGR01357">
    <property type="entry name" value="aroB"/>
    <property type="match status" value="1"/>
</dbReference>
<protein>
    <recommendedName>
        <fullName evidence="8 18">3-dehydroquinate synthase</fullName>
        <shortName evidence="18">DHQS</shortName>
        <ecNumber evidence="7 18">4.2.3.4</ecNumber>
    </recommendedName>
</protein>
<organism evidence="21 22">
    <name type="scientific">Dialister pneumosintes</name>
    <dbReference type="NCBI Taxonomy" id="39950"/>
    <lineage>
        <taxon>Bacteria</taxon>
        <taxon>Bacillati</taxon>
        <taxon>Bacillota</taxon>
        <taxon>Negativicutes</taxon>
        <taxon>Veillonellales</taxon>
        <taxon>Veillonellaceae</taxon>
        <taxon>Dialister</taxon>
    </lineage>
</organism>
<evidence type="ECO:0000256" key="11">
    <source>
        <dbReference type="ARBA" id="ARBA00022723"/>
    </source>
</evidence>
<evidence type="ECO:0000256" key="13">
    <source>
        <dbReference type="ARBA" id="ARBA00022833"/>
    </source>
</evidence>
<comment type="catalytic activity">
    <reaction evidence="1 18">
        <text>7-phospho-2-dehydro-3-deoxy-D-arabino-heptonate = 3-dehydroquinate + phosphate</text>
        <dbReference type="Rhea" id="RHEA:21968"/>
        <dbReference type="ChEBI" id="CHEBI:32364"/>
        <dbReference type="ChEBI" id="CHEBI:43474"/>
        <dbReference type="ChEBI" id="CHEBI:58394"/>
        <dbReference type="EC" id="4.2.3.4"/>
    </reaction>
</comment>
<dbReference type="GO" id="GO:0000166">
    <property type="term" value="F:nucleotide binding"/>
    <property type="evidence" value="ECO:0007669"/>
    <property type="project" value="UniProtKB-KW"/>
</dbReference>
<evidence type="ECO:0000313" key="22">
    <source>
        <dbReference type="Proteomes" id="UP000094757"/>
    </source>
</evidence>
<comment type="cofactor">
    <cofactor evidence="18">
        <name>Co(2+)</name>
        <dbReference type="ChEBI" id="CHEBI:48828"/>
    </cofactor>
    <cofactor evidence="18">
        <name>Zn(2+)</name>
        <dbReference type="ChEBI" id="CHEBI:29105"/>
    </cofactor>
    <text evidence="18">Binds 1 divalent metal cation per subunit. Can use either Co(2+) or Zn(2+).</text>
</comment>
<comment type="similarity">
    <text evidence="6 18">Belongs to the sugar phosphate cyclases superfamily. Dehydroquinate synthase family.</text>
</comment>
<comment type="function">
    <text evidence="18">Catalyzes the conversion of 3-deoxy-D-arabino-heptulosonate 7-phosphate (DAHP) to dehydroquinate (DHQ).</text>
</comment>
<dbReference type="STRING" id="39950.BCB69_05745"/>
<feature type="binding site" evidence="18">
    <location>
        <position position="246"/>
    </location>
    <ligand>
        <name>Zn(2+)</name>
        <dbReference type="ChEBI" id="CHEBI:29105"/>
    </ligand>
</feature>
<dbReference type="EMBL" id="CP017037">
    <property type="protein sequence ID" value="AOH39484.1"/>
    <property type="molecule type" value="Genomic_DNA"/>
</dbReference>
<keyword evidence="17 18" id="KW-0170">Cobalt</keyword>
<dbReference type="Pfam" id="PF01761">
    <property type="entry name" value="DHQ_synthase"/>
    <property type="match status" value="1"/>
</dbReference>
<sequence>MKKIDVHLQDDSYSIFIGRNFLSGIGSLIKNKYSFDKVAIVTDDIVDSLYGEVVENSLLKEYISARRIVIPHGECSKNLDMLRYIYNQLTDFGITRSDLLLTLSGGVIGDLGGFAASTYLRGIPFIQVPTTILAQVDSSVGGKVAIDLDGGKNLAGSFYQPKAVFIDVDVIKTLSVHYFYDGLAEAVKCGCIGELSLFTLFESIKMKEDIEKNLENIIEKSCQYKVSIVEKDEKESGLRMLLNFGHTLAHALESFKNYQGISHGEAVSIGMSVITENTERMGLTEKGTAKKIKEILSLLHLPIKTSISIEKLMPYIMHDKKIRGDFITLVILESIGNPKLIRVPLEQISTYLATGSSL</sequence>
<evidence type="ECO:0000256" key="8">
    <source>
        <dbReference type="ARBA" id="ARBA00017684"/>
    </source>
</evidence>
<feature type="binding site" evidence="18">
    <location>
        <position position="263"/>
    </location>
    <ligand>
        <name>Zn(2+)</name>
        <dbReference type="ChEBI" id="CHEBI:29105"/>
    </ligand>
</feature>
<dbReference type="Gene3D" id="1.20.1090.10">
    <property type="entry name" value="Dehydroquinate synthase-like - alpha domain"/>
    <property type="match status" value="1"/>
</dbReference>
<dbReference type="Pfam" id="PF24621">
    <property type="entry name" value="DHQS_C"/>
    <property type="match status" value="1"/>
</dbReference>
<keyword evidence="15 18" id="KW-0057">Aromatic amino acid biosynthesis</keyword>
<keyword evidence="16 18" id="KW-0456">Lyase</keyword>
<dbReference type="GO" id="GO:0008652">
    <property type="term" value="P:amino acid biosynthetic process"/>
    <property type="evidence" value="ECO:0007669"/>
    <property type="project" value="UniProtKB-KW"/>
</dbReference>
<dbReference type="AlphaFoldDB" id="A0A1B3WEU7"/>
<comment type="caution">
    <text evidence="18">Lacks conserved residue(s) required for the propagation of feature annotation.</text>
</comment>
<evidence type="ECO:0000256" key="2">
    <source>
        <dbReference type="ARBA" id="ARBA00001911"/>
    </source>
</evidence>
<keyword evidence="12 18" id="KW-0547">Nucleotide-binding</keyword>
<evidence type="ECO:0000256" key="18">
    <source>
        <dbReference type="HAMAP-Rule" id="MF_00110"/>
    </source>
</evidence>
<keyword evidence="9 18" id="KW-0963">Cytoplasm</keyword>
<evidence type="ECO:0000256" key="5">
    <source>
        <dbReference type="ARBA" id="ARBA00004661"/>
    </source>
</evidence>
<dbReference type="GO" id="GO:0009073">
    <property type="term" value="P:aromatic amino acid family biosynthetic process"/>
    <property type="evidence" value="ECO:0007669"/>
    <property type="project" value="UniProtKB-KW"/>
</dbReference>
<dbReference type="FunFam" id="3.40.50.1970:FF:000007">
    <property type="entry name" value="Pentafunctional AROM polypeptide"/>
    <property type="match status" value="1"/>
</dbReference>
<evidence type="ECO:0000256" key="9">
    <source>
        <dbReference type="ARBA" id="ARBA00022490"/>
    </source>
</evidence>
<dbReference type="KEGG" id="dpn:BCB69_05745"/>
<dbReference type="GO" id="GO:0009423">
    <property type="term" value="P:chorismate biosynthetic process"/>
    <property type="evidence" value="ECO:0007669"/>
    <property type="project" value="UniProtKB-UniRule"/>
</dbReference>
<dbReference type="EC" id="4.2.3.4" evidence="7 18"/>
<evidence type="ECO:0000256" key="1">
    <source>
        <dbReference type="ARBA" id="ARBA00001393"/>
    </source>
</evidence>
<feature type="binding site" evidence="18">
    <location>
        <begin position="130"/>
        <end position="131"/>
    </location>
    <ligand>
        <name>NAD(+)</name>
        <dbReference type="ChEBI" id="CHEBI:57540"/>
    </ligand>
</feature>
<proteinExistence type="inferred from homology"/>
<evidence type="ECO:0000256" key="7">
    <source>
        <dbReference type="ARBA" id="ARBA00013031"/>
    </source>
</evidence>
<feature type="binding site" evidence="18">
    <location>
        <position position="143"/>
    </location>
    <ligand>
        <name>NAD(+)</name>
        <dbReference type="ChEBI" id="CHEBI:57540"/>
    </ligand>
</feature>
<evidence type="ECO:0000259" key="20">
    <source>
        <dbReference type="Pfam" id="PF24621"/>
    </source>
</evidence>
<comment type="cofactor">
    <cofactor evidence="2 18">
        <name>NAD(+)</name>
        <dbReference type="ChEBI" id="CHEBI:57540"/>
    </cofactor>
</comment>
<keyword evidence="11 18" id="KW-0479">Metal-binding</keyword>
<dbReference type="HAMAP" id="MF_00110">
    <property type="entry name" value="DHQ_synthase"/>
    <property type="match status" value="1"/>
</dbReference>
<evidence type="ECO:0000256" key="6">
    <source>
        <dbReference type="ARBA" id="ARBA00005412"/>
    </source>
</evidence>
<evidence type="ECO:0000256" key="17">
    <source>
        <dbReference type="ARBA" id="ARBA00023285"/>
    </source>
</evidence>
<accession>A0A1B3WEU7</accession>
<dbReference type="Proteomes" id="UP000094757">
    <property type="component" value="Chromosome"/>
</dbReference>
<reference evidence="22" key="1">
    <citation type="submission" date="2016-08" db="EMBL/GenBank/DDBJ databases">
        <authorList>
            <person name="Holder M.E."/>
            <person name="Ajami N.J."/>
            <person name="Petrosino J.F."/>
        </authorList>
    </citation>
    <scope>NUCLEOTIDE SEQUENCE [LARGE SCALE GENOMIC DNA]</scope>
    <source>
        <strain evidence="22">F0677</strain>
    </source>
</reference>
<keyword evidence="10 18" id="KW-0028">Amino-acid biosynthesis</keyword>
<evidence type="ECO:0000259" key="19">
    <source>
        <dbReference type="Pfam" id="PF01761"/>
    </source>
</evidence>
<name>A0A1B3WEU7_9FIRM</name>
<keyword evidence="13 18" id="KW-0862">Zinc</keyword>
<evidence type="ECO:0000256" key="12">
    <source>
        <dbReference type="ARBA" id="ARBA00022741"/>
    </source>
</evidence>
<evidence type="ECO:0000256" key="3">
    <source>
        <dbReference type="ARBA" id="ARBA00001947"/>
    </source>
</evidence>
<evidence type="ECO:0000256" key="14">
    <source>
        <dbReference type="ARBA" id="ARBA00023027"/>
    </source>
</evidence>
<feature type="domain" description="3-dehydroquinate synthase C-terminal" evidence="20">
    <location>
        <begin position="182"/>
        <end position="321"/>
    </location>
</feature>
<feature type="binding site" evidence="18">
    <location>
        <position position="185"/>
    </location>
    <ligand>
        <name>Zn(2+)</name>
        <dbReference type="ChEBI" id="CHEBI:29105"/>
    </ligand>
</feature>
<feature type="binding site" evidence="18">
    <location>
        <position position="152"/>
    </location>
    <ligand>
        <name>NAD(+)</name>
        <dbReference type="ChEBI" id="CHEBI:57540"/>
    </ligand>
</feature>
<comment type="pathway">
    <text evidence="5 18">Metabolic intermediate biosynthesis; chorismate biosynthesis; chorismate from D-erythrose 4-phosphate and phosphoenolpyruvate: step 2/7.</text>
</comment>
<dbReference type="InterPro" id="IPR030963">
    <property type="entry name" value="DHQ_synth_fam"/>
</dbReference>
<comment type="subcellular location">
    <subcellularLocation>
        <location evidence="4 18">Cytoplasm</location>
    </subcellularLocation>
</comment>
<dbReference type="InterPro" id="IPR050071">
    <property type="entry name" value="Dehydroquinate_synthase"/>
</dbReference>
<feature type="domain" description="3-dehydroquinate synthase N-terminal" evidence="19">
    <location>
        <begin position="68"/>
        <end position="178"/>
    </location>
</feature>
<dbReference type="CDD" id="cd08195">
    <property type="entry name" value="DHQS"/>
    <property type="match status" value="1"/>
</dbReference>
<dbReference type="InterPro" id="IPR030960">
    <property type="entry name" value="DHQS/DOIS_N"/>
</dbReference>
<dbReference type="PANTHER" id="PTHR43622">
    <property type="entry name" value="3-DEHYDROQUINATE SYNTHASE"/>
    <property type="match status" value="1"/>
</dbReference>
<dbReference type="InterPro" id="IPR056179">
    <property type="entry name" value="DHQS_C"/>
</dbReference>
<evidence type="ECO:0000256" key="4">
    <source>
        <dbReference type="ARBA" id="ARBA00004496"/>
    </source>
</evidence>
<dbReference type="UniPathway" id="UPA00053">
    <property type="reaction ID" value="UER00085"/>
</dbReference>
<dbReference type="GO" id="GO:0005737">
    <property type="term" value="C:cytoplasm"/>
    <property type="evidence" value="ECO:0007669"/>
    <property type="project" value="UniProtKB-SubCell"/>
</dbReference>
<dbReference type="PANTHER" id="PTHR43622:SF7">
    <property type="entry name" value="3-DEHYDROQUINATE SYNTHASE, CHLOROPLASTIC"/>
    <property type="match status" value="1"/>
</dbReference>
<dbReference type="RefSeq" id="WP_069177275.1">
    <property type="nucleotide sequence ID" value="NZ_CP017037.1"/>
</dbReference>
<comment type="cofactor">
    <cofactor evidence="3">
        <name>Zn(2+)</name>
        <dbReference type="ChEBI" id="CHEBI:29105"/>
    </cofactor>
</comment>
<dbReference type="PIRSF" id="PIRSF001455">
    <property type="entry name" value="DHQ_synth"/>
    <property type="match status" value="1"/>
</dbReference>
<gene>
    <name evidence="18" type="primary">aroB</name>
    <name evidence="21" type="ORF">BCB69_05745</name>
</gene>
<dbReference type="GO" id="GO:0046872">
    <property type="term" value="F:metal ion binding"/>
    <property type="evidence" value="ECO:0007669"/>
    <property type="project" value="UniProtKB-KW"/>
</dbReference>
<evidence type="ECO:0000256" key="16">
    <source>
        <dbReference type="ARBA" id="ARBA00023239"/>
    </source>
</evidence>
<feature type="binding site" evidence="18">
    <location>
        <begin position="106"/>
        <end position="110"/>
    </location>
    <ligand>
        <name>NAD(+)</name>
        <dbReference type="ChEBI" id="CHEBI:57540"/>
    </ligand>
</feature>
<evidence type="ECO:0000256" key="15">
    <source>
        <dbReference type="ARBA" id="ARBA00023141"/>
    </source>
</evidence>
<evidence type="ECO:0000256" key="10">
    <source>
        <dbReference type="ARBA" id="ARBA00022605"/>
    </source>
</evidence>